<organism evidence="1">
    <name type="scientific">Pseudo-nitzschia australis</name>
    <dbReference type="NCBI Taxonomy" id="44445"/>
    <lineage>
        <taxon>Eukaryota</taxon>
        <taxon>Sar</taxon>
        <taxon>Stramenopiles</taxon>
        <taxon>Ochrophyta</taxon>
        <taxon>Bacillariophyta</taxon>
        <taxon>Bacillariophyceae</taxon>
        <taxon>Bacillariophycidae</taxon>
        <taxon>Bacillariales</taxon>
        <taxon>Bacillariaceae</taxon>
        <taxon>Pseudo-nitzschia</taxon>
    </lineage>
</organism>
<dbReference type="Gene3D" id="1.25.40.10">
    <property type="entry name" value="Tetratricopeptide repeat domain"/>
    <property type="match status" value="1"/>
</dbReference>
<dbReference type="AlphaFoldDB" id="A0A7S4AX63"/>
<accession>A0A7S4AX63</accession>
<protein>
    <recommendedName>
        <fullName evidence="2">Tetratricopeptide repeat protein 38</fullName>
    </recommendedName>
</protein>
<evidence type="ECO:0008006" key="2">
    <source>
        <dbReference type="Google" id="ProtNLM"/>
    </source>
</evidence>
<gene>
    <name evidence="1" type="ORF">PAUS00366_LOCUS22693</name>
</gene>
<dbReference type="InterPro" id="IPR011990">
    <property type="entry name" value="TPR-like_helical_dom_sf"/>
</dbReference>
<evidence type="ECO:0000313" key="1">
    <source>
        <dbReference type="EMBL" id="CAE0729908.1"/>
    </source>
</evidence>
<reference evidence="1" key="1">
    <citation type="submission" date="2021-01" db="EMBL/GenBank/DDBJ databases">
        <authorList>
            <person name="Corre E."/>
            <person name="Pelletier E."/>
            <person name="Niang G."/>
            <person name="Scheremetjew M."/>
            <person name="Finn R."/>
            <person name="Kale V."/>
            <person name="Holt S."/>
            <person name="Cochrane G."/>
            <person name="Meng A."/>
            <person name="Brown T."/>
            <person name="Cohen L."/>
        </authorList>
    </citation>
    <scope>NUCLEOTIDE SEQUENCE</scope>
    <source>
        <strain evidence="1">10249 10 AB</strain>
    </source>
</reference>
<dbReference type="EMBL" id="HBIX01034714">
    <property type="protein sequence ID" value="CAE0729908.1"/>
    <property type="molecule type" value="Transcribed_RNA"/>
</dbReference>
<sequence length="450" mass="49425">MRGTRQLLRRRWGPPSAYFSSLEGRTASRSFSSTTNKNESMVFGGFTKSNLGLEHSFVRPVLASIRQLPEVDAAIADQSPSTSTIDNLKRASEVFASFDKGGREHLGVQALLAECQQRLGLYDCAIVSLEELQHSLLGSESATAHNFKEDTVLALAKVYWTKGNFNESQELCETIISTYDDLNESFPSTNLHMASAMAGKALSQLEAMKSMDDAYSVRDFFRVAVKFLERHPPSENSLPQAVALSNAGVAEVVYNLYLQETNDVSVPITPALKYLFQGLQKTAVNQSTGSKQIIAASHAIEGNIQANLAWGVLNYEDNRSDRVVKASGYAKKALAFYGAEGVIGKEGLSWVLSVVGSCYHQAGSAVTAEGLFQSAINRKGVPTDTLTMLQLRDAYIEYSKLCMEWDKREKDAENLKKDADDVESSLPPNWQGKSSGIHGSLWFWTPGEFL</sequence>
<name>A0A7S4AX63_9STRA</name>
<proteinExistence type="predicted"/>